<feature type="compositionally biased region" description="Low complexity" evidence="1">
    <location>
        <begin position="173"/>
        <end position="184"/>
    </location>
</feature>
<reference evidence="2" key="1">
    <citation type="submission" date="2022-06" db="EMBL/GenBank/DDBJ databases">
        <authorList>
            <consortium name="SYNGENTA / RWTH Aachen University"/>
        </authorList>
    </citation>
    <scope>NUCLEOTIDE SEQUENCE</scope>
</reference>
<comment type="caution">
    <text evidence="2">The sequence shown here is derived from an EMBL/GenBank/DDBJ whole genome shotgun (WGS) entry which is preliminary data.</text>
</comment>
<keyword evidence="3" id="KW-1185">Reference proteome</keyword>
<proteinExistence type="predicted"/>
<organism evidence="2 3">
    <name type="scientific">Phakopsora pachyrhizi</name>
    <name type="common">Asian soybean rust disease fungus</name>
    <dbReference type="NCBI Taxonomy" id="170000"/>
    <lineage>
        <taxon>Eukaryota</taxon>
        <taxon>Fungi</taxon>
        <taxon>Dikarya</taxon>
        <taxon>Basidiomycota</taxon>
        <taxon>Pucciniomycotina</taxon>
        <taxon>Pucciniomycetes</taxon>
        <taxon>Pucciniales</taxon>
        <taxon>Phakopsoraceae</taxon>
        <taxon>Phakopsora</taxon>
    </lineage>
</organism>
<evidence type="ECO:0000313" key="3">
    <source>
        <dbReference type="Proteomes" id="UP001153365"/>
    </source>
</evidence>
<feature type="region of interest" description="Disordered" evidence="1">
    <location>
        <begin position="1"/>
        <end position="122"/>
    </location>
</feature>
<dbReference type="Proteomes" id="UP001153365">
    <property type="component" value="Unassembled WGS sequence"/>
</dbReference>
<name>A0AAV0BPQ3_PHAPC</name>
<feature type="compositionally biased region" description="Low complexity" evidence="1">
    <location>
        <begin position="103"/>
        <end position="115"/>
    </location>
</feature>
<evidence type="ECO:0000256" key="1">
    <source>
        <dbReference type="SAM" id="MobiDB-lite"/>
    </source>
</evidence>
<protein>
    <submittedName>
        <fullName evidence="2">Uncharacterized protein</fullName>
    </submittedName>
</protein>
<accession>A0AAV0BPQ3</accession>
<dbReference type="AlphaFoldDB" id="A0AAV0BPQ3"/>
<sequence length="332" mass="36417">MTLQPISSAQARSQPGTPLEARDSNQQVEPGDGVDIFLPSKPKSRLRQMAEKSARKYSITSLPPQIDCSQPDIVLDLGTPTPARINTPAVNYRPSSRRRSSPRRSSLASRKSLSPIKPAQTPVESLLDRLKLSERGSPLDHKHTTLDGKGSIFSSVLGDSVEHLPQISKHRSSLSLNPPSKLNSQQHSEDESDSISSVQDSNDKPECNEISEVFEALECDLQDGDKNLVGGIEEEEPIICQKNKSLNKNTRSKLVVEDSDSDDNFHVSTSRARNSSILAQQDTSISLNSEVVSTDSGDSGEVLPSRAVQLRETRLKALEKIANKKQFKLSFI</sequence>
<dbReference type="EMBL" id="CALTRL010005998">
    <property type="protein sequence ID" value="CAH7688622.1"/>
    <property type="molecule type" value="Genomic_DNA"/>
</dbReference>
<feature type="compositionally biased region" description="Polar residues" evidence="1">
    <location>
        <begin position="1"/>
        <end position="16"/>
    </location>
</feature>
<gene>
    <name evidence="2" type="ORF">PPACK8108_LOCUS23603</name>
</gene>
<feature type="region of interest" description="Disordered" evidence="1">
    <location>
        <begin position="168"/>
        <end position="205"/>
    </location>
</feature>
<evidence type="ECO:0000313" key="2">
    <source>
        <dbReference type="EMBL" id="CAH7688622.1"/>
    </source>
</evidence>